<comment type="caution">
    <text evidence="1">The sequence shown here is derived from an EMBL/GenBank/DDBJ whole genome shotgun (WGS) entry which is preliminary data.</text>
</comment>
<reference evidence="1" key="1">
    <citation type="submission" date="2023-06" db="EMBL/GenBank/DDBJ databases">
        <title>Male Hemibagrus guttatus genome.</title>
        <authorList>
            <person name="Bian C."/>
        </authorList>
    </citation>
    <scope>NUCLEOTIDE SEQUENCE</scope>
    <source>
        <strain evidence="1">Male_cb2023</strain>
        <tissue evidence="1">Muscle</tissue>
    </source>
</reference>
<dbReference type="EMBL" id="JAUCMX010000001">
    <property type="protein sequence ID" value="KAK3556778.1"/>
    <property type="molecule type" value="Genomic_DNA"/>
</dbReference>
<evidence type="ECO:0000313" key="2">
    <source>
        <dbReference type="Proteomes" id="UP001274896"/>
    </source>
</evidence>
<feature type="non-terminal residue" evidence="1">
    <location>
        <position position="278"/>
    </location>
</feature>
<organism evidence="1 2">
    <name type="scientific">Hemibagrus guttatus</name>
    <dbReference type="NCBI Taxonomy" id="175788"/>
    <lineage>
        <taxon>Eukaryota</taxon>
        <taxon>Metazoa</taxon>
        <taxon>Chordata</taxon>
        <taxon>Craniata</taxon>
        <taxon>Vertebrata</taxon>
        <taxon>Euteleostomi</taxon>
        <taxon>Actinopterygii</taxon>
        <taxon>Neopterygii</taxon>
        <taxon>Teleostei</taxon>
        <taxon>Ostariophysi</taxon>
        <taxon>Siluriformes</taxon>
        <taxon>Bagridae</taxon>
        <taxon>Hemibagrus</taxon>
    </lineage>
</organism>
<evidence type="ECO:0000313" key="1">
    <source>
        <dbReference type="EMBL" id="KAK3556778.1"/>
    </source>
</evidence>
<accession>A0AAE0RK89</accession>
<protein>
    <recommendedName>
        <fullName evidence="3">Neurobeachin-like protein 1</fullName>
    </recommendedName>
</protein>
<keyword evidence="2" id="KW-1185">Reference proteome</keyword>
<proteinExistence type="predicted"/>
<evidence type="ECO:0008006" key="3">
    <source>
        <dbReference type="Google" id="ProtNLM"/>
    </source>
</evidence>
<sequence>MTTLYIQQLKSKTKEKELVDQTQAEEFVRHALTFCECLYDPYHNWRHRIHGQQISTVEKSRQKFKAALLTVEFVPFFYQCFQESEHLKDSLKCCLLHLFGSIVAGGQRNALLAISPATMEVLLGVLGAGECMGEGEEGEDWDGAAPVQKAVLTLCCLREVVHSLLASSSDQRQVEISTVLDSYFKLLNYDPNTAGVKGHPAPPRSQHWESRLVALQVNMLDTIQDMFDCSDRPVLQAIFLNSNCFEHLTRLLQNSKLVNVRFAAADKEQKDLTNRLLT</sequence>
<dbReference type="SUPFAM" id="SSF48371">
    <property type="entry name" value="ARM repeat"/>
    <property type="match status" value="1"/>
</dbReference>
<name>A0AAE0RK89_9TELE</name>
<dbReference type="AlphaFoldDB" id="A0AAE0RK89"/>
<gene>
    <name evidence="1" type="ORF">QTP70_018391</name>
</gene>
<dbReference type="Proteomes" id="UP001274896">
    <property type="component" value="Unassembled WGS sequence"/>
</dbReference>
<dbReference type="InterPro" id="IPR016024">
    <property type="entry name" value="ARM-type_fold"/>
</dbReference>